<evidence type="ECO:0000313" key="3">
    <source>
        <dbReference type="Proteomes" id="UP000024635"/>
    </source>
</evidence>
<keyword evidence="3" id="KW-1185">Reference proteome</keyword>
<comment type="caution">
    <text evidence="2">The sequence shown here is derived from an EMBL/GenBank/DDBJ whole genome shotgun (WGS) entry which is preliminary data.</text>
</comment>
<protein>
    <submittedName>
        <fullName evidence="2">Uncharacterized protein</fullName>
    </submittedName>
</protein>
<name>A0A016T2U8_9BILA</name>
<sequence>MNSLVVMKQRETRRNTGNKGAVPHASTARKSFPLRVYARIVTNSCGWCAFHTLLSTVFHILHDTLC</sequence>
<gene>
    <name evidence="2" type="primary">Acey_s0144.g2457</name>
    <name evidence="2" type="ORF">Y032_0144g2457</name>
</gene>
<proteinExistence type="predicted"/>
<dbReference type="EMBL" id="JARK01001480">
    <property type="protein sequence ID" value="EYB97007.1"/>
    <property type="molecule type" value="Genomic_DNA"/>
</dbReference>
<dbReference type="AlphaFoldDB" id="A0A016T2U8"/>
<feature type="region of interest" description="Disordered" evidence="1">
    <location>
        <begin position="1"/>
        <end position="25"/>
    </location>
</feature>
<organism evidence="2 3">
    <name type="scientific">Ancylostoma ceylanicum</name>
    <dbReference type="NCBI Taxonomy" id="53326"/>
    <lineage>
        <taxon>Eukaryota</taxon>
        <taxon>Metazoa</taxon>
        <taxon>Ecdysozoa</taxon>
        <taxon>Nematoda</taxon>
        <taxon>Chromadorea</taxon>
        <taxon>Rhabditida</taxon>
        <taxon>Rhabditina</taxon>
        <taxon>Rhabditomorpha</taxon>
        <taxon>Strongyloidea</taxon>
        <taxon>Ancylostomatidae</taxon>
        <taxon>Ancylostomatinae</taxon>
        <taxon>Ancylostoma</taxon>
    </lineage>
</organism>
<reference evidence="3" key="1">
    <citation type="journal article" date="2015" name="Nat. Genet.">
        <title>The genome and transcriptome of the zoonotic hookworm Ancylostoma ceylanicum identify infection-specific gene families.</title>
        <authorList>
            <person name="Schwarz E.M."/>
            <person name="Hu Y."/>
            <person name="Antoshechkin I."/>
            <person name="Miller M.M."/>
            <person name="Sternberg P.W."/>
            <person name="Aroian R.V."/>
        </authorList>
    </citation>
    <scope>NUCLEOTIDE SEQUENCE</scope>
    <source>
        <strain evidence="3">HY135</strain>
    </source>
</reference>
<dbReference type="Proteomes" id="UP000024635">
    <property type="component" value="Unassembled WGS sequence"/>
</dbReference>
<evidence type="ECO:0000256" key="1">
    <source>
        <dbReference type="SAM" id="MobiDB-lite"/>
    </source>
</evidence>
<dbReference type="OrthoDB" id="10626581at2759"/>
<accession>A0A016T2U8</accession>
<evidence type="ECO:0000313" key="2">
    <source>
        <dbReference type="EMBL" id="EYB97007.1"/>
    </source>
</evidence>